<name>A0A6S6QQZ5_9FIRM</name>
<dbReference type="KEGG" id="acel:acsn021_05930"/>
<gene>
    <name evidence="1" type="ORF">acsn021_05930</name>
</gene>
<dbReference type="Proteomes" id="UP000515561">
    <property type="component" value="Chromosome"/>
</dbReference>
<sequence>MNKEYNLEKQHIKGKLHAIERIKMLLDENSFCEIGSGITNYGSHTGKEEKKLPYDGVITGYGTISGRTVFVYAQDFSVNGGTLGLRHGKKIAHIIELAIKKRCPVIGINDSGGARIQEGVNALAGYGDVFYYNTLASGYIPQISIIAGPCAGGAVYSPGITDFIFVIENISKMFVTGPEVVKHIMGQSCTAEELGGARVHAEKSGVAHFYHQTEKSCFQDVRRLIEYLPDYEEHKKAKEGIIQKLNLNNIDGIIPKESKKAYDVRKIIAELVDDDSFFEIQENHARNLIIGLAKLNQLTVGIVASQPAFLGGALDCDSSDKGARFVRFCDANNIPLITLVDVPGFLPGLVQENDGIIRHGAKLLYAYAEATTIKLTVILRKAYGGAYIAMCSKHLRADMVYCWPEAEIAVMGAEGAVPIIYGNQLKGMMEDEKKVFLEEQLVNYKKQYINANTALEEGFVDELLLPEETRDRLYRDLVALEGKKDLIQIHKKHGNIPL</sequence>
<dbReference type="SUPFAM" id="SSF52096">
    <property type="entry name" value="ClpP/crotonase"/>
    <property type="match status" value="2"/>
</dbReference>
<dbReference type="Pfam" id="PF01039">
    <property type="entry name" value="Carboxyl_trans"/>
    <property type="match status" value="1"/>
</dbReference>
<accession>A0A6S6QQZ5</accession>
<dbReference type="PANTHER" id="PTHR43842">
    <property type="entry name" value="PROPIONYL-COA CARBOXYLASE BETA CHAIN"/>
    <property type="match status" value="1"/>
</dbReference>
<protein>
    <submittedName>
        <fullName evidence="1">Propionyl-CoA carboxylase subunit beta</fullName>
    </submittedName>
</protein>
<dbReference type="Gene3D" id="3.90.226.10">
    <property type="entry name" value="2-enoyl-CoA Hydratase, Chain A, domain 1"/>
    <property type="match status" value="2"/>
</dbReference>
<dbReference type="PROSITE" id="PS50980">
    <property type="entry name" value="COA_CT_NTER"/>
    <property type="match status" value="1"/>
</dbReference>
<dbReference type="InterPro" id="IPR011763">
    <property type="entry name" value="COA_CT_C"/>
</dbReference>
<dbReference type="InterPro" id="IPR051047">
    <property type="entry name" value="AccD/PCCB"/>
</dbReference>
<keyword evidence="2" id="KW-1185">Reference proteome</keyword>
<proteinExistence type="predicted"/>
<evidence type="ECO:0000313" key="1">
    <source>
        <dbReference type="EMBL" id="BCJ93024.1"/>
    </source>
</evidence>
<dbReference type="InterPro" id="IPR034733">
    <property type="entry name" value="AcCoA_carboxyl_beta"/>
</dbReference>
<evidence type="ECO:0000313" key="2">
    <source>
        <dbReference type="Proteomes" id="UP000515561"/>
    </source>
</evidence>
<dbReference type="GO" id="GO:0004658">
    <property type="term" value="F:propionyl-CoA carboxylase activity"/>
    <property type="evidence" value="ECO:0007669"/>
    <property type="project" value="TreeGrafter"/>
</dbReference>
<dbReference type="GO" id="GO:0009317">
    <property type="term" value="C:acetyl-CoA carboxylase complex"/>
    <property type="evidence" value="ECO:0007669"/>
    <property type="project" value="TreeGrafter"/>
</dbReference>
<dbReference type="AlphaFoldDB" id="A0A6S6QQZ5"/>
<organism evidence="1 2">
    <name type="scientific">Anaerocolumna cellulosilytica</name>
    <dbReference type="NCBI Taxonomy" id="433286"/>
    <lineage>
        <taxon>Bacteria</taxon>
        <taxon>Bacillati</taxon>
        <taxon>Bacillota</taxon>
        <taxon>Clostridia</taxon>
        <taxon>Lachnospirales</taxon>
        <taxon>Lachnospiraceae</taxon>
        <taxon>Anaerocolumna</taxon>
    </lineage>
</organism>
<dbReference type="RefSeq" id="WP_184095375.1">
    <property type="nucleotide sequence ID" value="NZ_AP023367.1"/>
</dbReference>
<dbReference type="PROSITE" id="PS50989">
    <property type="entry name" value="COA_CT_CTER"/>
    <property type="match status" value="1"/>
</dbReference>
<dbReference type="InterPro" id="IPR011762">
    <property type="entry name" value="COA_CT_N"/>
</dbReference>
<dbReference type="EMBL" id="AP023367">
    <property type="protein sequence ID" value="BCJ93024.1"/>
    <property type="molecule type" value="Genomic_DNA"/>
</dbReference>
<dbReference type="InterPro" id="IPR029045">
    <property type="entry name" value="ClpP/crotonase-like_dom_sf"/>
</dbReference>
<reference evidence="1 2" key="1">
    <citation type="journal article" date="2016" name="Int. J. Syst. Evol. Microbiol.">
        <title>Descriptions of Anaerotaenia torta gen. nov., sp. nov. and Anaerocolumna cellulosilytica gen. nov., sp. nov. isolated from a methanogenic reactor of cattle waste.</title>
        <authorList>
            <person name="Uek A."/>
            <person name="Ohtaki Y."/>
            <person name="Kaku N."/>
            <person name="Ueki K."/>
        </authorList>
    </citation>
    <scope>NUCLEOTIDE SEQUENCE [LARGE SCALE GENOMIC DNA]</scope>
    <source>
        <strain evidence="1 2">SN021</strain>
    </source>
</reference>
<dbReference type="PANTHER" id="PTHR43842:SF2">
    <property type="entry name" value="PROPIONYL-COA CARBOXYLASE BETA CHAIN, MITOCHONDRIAL"/>
    <property type="match status" value="1"/>
</dbReference>